<sequence>MSKYKEIEKKWQNYWIENKLFEPKNDFNLPKKYIVSMFPYPSGKIHMGHVRNYVLGDAIARFYRRNNYNVFHPFGWDAFGLPAENAAIKNKVHPKEWTYKNIEIMDKEIQKLGISFAWDQKCVTADPSYTKWEQFIFLELWKKNLIYKKQSSLNWCENDNTVLANEQVIDNKCWRCDNVVVKKEMETYYLKITEYADELLSELKSLENHWPQQVLTMQKNWIGKKTEYKIDLYVLENNYKITIFEESYDKILNANFISISSKHELIKIWKEEFNITREQEEYLEKINSAISNKDFSQKLCLKTPFSVINPVNGKDTPIYVTDFTSFNINKNISFVNFLDETQKTFMKFNNIVFSHNENSPLLKEELLTKDTYYNLCDWGISRQRYWGTPIPLINCDSCGTLPEKKENLPVLLPNDVEFNGNGNPILTSKTWLDVKCYRCNGWAKRETDTLDTFFESSWYFMRYTTPTQLREDILFQKENINYWNQVDEYIGGIEHAILHLLYARFFTKALADLKLINYREPFKNLLTQGMVLKDGSKMSKSKGNVVEPKDMIDKYGTDATRLFVFFAAPPSKELEWSDSGINGCYKFLNKFITRIQEVSKIENFDFLKIKELKLSSQEKKARKKLYLGLKKYIETFSNKELEYSYNTIIAWVMETYNEYETITNKLLLQEMFYILLNILEPFAPHTAWEYSEKLFKLKNLTDFTIDRSALIDDEISYGITVNGKLRGEITVSKDLSKEEVLNLSKKQINSWIENKKIVKEIFVPNKLINFVIK</sequence>
<dbReference type="GO" id="GO:0004823">
    <property type="term" value="F:leucine-tRNA ligase activity"/>
    <property type="evidence" value="ECO:0007669"/>
    <property type="project" value="UniProtKB-EC"/>
</dbReference>
<evidence type="ECO:0000256" key="9">
    <source>
        <dbReference type="ARBA" id="ARBA00030520"/>
    </source>
</evidence>
<dbReference type="GO" id="GO:0002161">
    <property type="term" value="F:aminoacyl-tRNA deacylase activity"/>
    <property type="evidence" value="ECO:0007669"/>
    <property type="project" value="InterPro"/>
</dbReference>
<dbReference type="Gene3D" id="1.10.730.10">
    <property type="entry name" value="Isoleucyl-tRNA Synthetase, Domain 1"/>
    <property type="match status" value="2"/>
</dbReference>
<dbReference type="Pfam" id="PF00133">
    <property type="entry name" value="tRNA-synt_1"/>
    <property type="match status" value="1"/>
</dbReference>
<accession>A0A809SI20</accession>
<evidence type="ECO:0000256" key="5">
    <source>
        <dbReference type="ARBA" id="ARBA00022741"/>
    </source>
</evidence>
<organism evidence="15 16">
    <name type="scientific">Mycoplasmopsis felis</name>
    <dbReference type="NCBI Taxonomy" id="33923"/>
    <lineage>
        <taxon>Bacteria</taxon>
        <taxon>Bacillati</taxon>
        <taxon>Mycoplasmatota</taxon>
        <taxon>Mycoplasmoidales</taxon>
        <taxon>Metamycoplasmataceae</taxon>
        <taxon>Mycoplasmopsis</taxon>
    </lineage>
</organism>
<proteinExistence type="inferred from homology"/>
<keyword evidence="8 11" id="KW-0030">Aminoacyl-tRNA synthetase</keyword>
<feature type="domain" description="Aminoacyl-tRNA synthetase class Ia" evidence="12">
    <location>
        <begin position="373"/>
        <end position="577"/>
    </location>
</feature>
<dbReference type="PANTHER" id="PTHR43740:SF2">
    <property type="entry name" value="LEUCINE--TRNA LIGASE, MITOCHONDRIAL"/>
    <property type="match status" value="1"/>
</dbReference>
<evidence type="ECO:0000313" key="15">
    <source>
        <dbReference type="EMBL" id="BBU47323.1"/>
    </source>
</evidence>
<dbReference type="GO" id="GO:0005829">
    <property type="term" value="C:cytosol"/>
    <property type="evidence" value="ECO:0007669"/>
    <property type="project" value="TreeGrafter"/>
</dbReference>
<keyword evidence="7 11" id="KW-0648">Protein biosynthesis</keyword>
<dbReference type="GO" id="GO:0005524">
    <property type="term" value="F:ATP binding"/>
    <property type="evidence" value="ECO:0007669"/>
    <property type="project" value="UniProtKB-KW"/>
</dbReference>
<evidence type="ECO:0000259" key="14">
    <source>
        <dbReference type="Pfam" id="PF13603"/>
    </source>
</evidence>
<keyword evidence="16" id="KW-1185">Reference proteome</keyword>
<dbReference type="Pfam" id="PF13603">
    <property type="entry name" value="tRNA-synt_1_2"/>
    <property type="match status" value="1"/>
</dbReference>
<dbReference type="RefSeq" id="WP_161552857.1">
    <property type="nucleotide sequence ID" value="NZ_AP022325.1"/>
</dbReference>
<dbReference type="EC" id="6.1.1.4" evidence="2"/>
<dbReference type="FunFam" id="1.10.730.10:FF:000002">
    <property type="entry name" value="Leucine--tRNA ligase"/>
    <property type="match status" value="1"/>
</dbReference>
<keyword evidence="6 11" id="KW-0067">ATP-binding</keyword>
<dbReference type="InterPro" id="IPR002300">
    <property type="entry name" value="aa-tRNA-synth_Ia"/>
</dbReference>
<keyword evidence="3" id="KW-0963">Cytoplasm</keyword>
<dbReference type="InterPro" id="IPR002302">
    <property type="entry name" value="Leu-tRNA-ligase"/>
</dbReference>
<feature type="domain" description="Leucyl-tRNA synthetase editing" evidence="14">
    <location>
        <begin position="219"/>
        <end position="326"/>
    </location>
</feature>
<dbReference type="PRINTS" id="PR00985">
    <property type="entry name" value="TRNASYNTHLEU"/>
</dbReference>
<protein>
    <recommendedName>
        <fullName evidence="2">leucine--tRNA ligase</fullName>
        <ecNumber evidence="2">6.1.1.4</ecNumber>
    </recommendedName>
    <alternativeName>
        <fullName evidence="9">Leucyl-tRNA synthetase</fullName>
    </alternativeName>
</protein>
<dbReference type="KEGG" id="mfel:JPM2_0160"/>
<dbReference type="EMBL" id="AP022325">
    <property type="protein sequence ID" value="BBU47323.1"/>
    <property type="molecule type" value="Genomic_DNA"/>
</dbReference>
<feature type="domain" description="Methionyl/Leucyl tRNA synthetase" evidence="13">
    <location>
        <begin position="33"/>
        <end position="177"/>
    </location>
</feature>
<keyword evidence="4 11" id="KW-0436">Ligase</keyword>
<evidence type="ECO:0000256" key="6">
    <source>
        <dbReference type="ARBA" id="ARBA00022840"/>
    </source>
</evidence>
<comment type="catalytic activity">
    <reaction evidence="10">
        <text>tRNA(Leu) + L-leucine + ATP = L-leucyl-tRNA(Leu) + AMP + diphosphate</text>
        <dbReference type="Rhea" id="RHEA:11688"/>
        <dbReference type="Rhea" id="RHEA-COMP:9613"/>
        <dbReference type="Rhea" id="RHEA-COMP:9622"/>
        <dbReference type="ChEBI" id="CHEBI:30616"/>
        <dbReference type="ChEBI" id="CHEBI:33019"/>
        <dbReference type="ChEBI" id="CHEBI:57427"/>
        <dbReference type="ChEBI" id="CHEBI:78442"/>
        <dbReference type="ChEBI" id="CHEBI:78494"/>
        <dbReference type="ChEBI" id="CHEBI:456215"/>
        <dbReference type="EC" id="6.1.1.4"/>
    </reaction>
</comment>
<dbReference type="Pfam" id="PF09334">
    <property type="entry name" value="tRNA-synt_1g"/>
    <property type="match status" value="1"/>
</dbReference>
<dbReference type="InterPro" id="IPR025709">
    <property type="entry name" value="Leu_tRNA-synth_edit"/>
</dbReference>
<dbReference type="InterPro" id="IPR014729">
    <property type="entry name" value="Rossmann-like_a/b/a_fold"/>
</dbReference>
<evidence type="ECO:0000259" key="13">
    <source>
        <dbReference type="Pfam" id="PF09334"/>
    </source>
</evidence>
<dbReference type="PANTHER" id="PTHR43740">
    <property type="entry name" value="LEUCYL-TRNA SYNTHETASE"/>
    <property type="match status" value="1"/>
</dbReference>
<dbReference type="Gene3D" id="3.10.20.590">
    <property type="match status" value="1"/>
</dbReference>
<evidence type="ECO:0000256" key="10">
    <source>
        <dbReference type="ARBA" id="ARBA00047469"/>
    </source>
</evidence>
<dbReference type="InterPro" id="IPR015413">
    <property type="entry name" value="Methionyl/Leucyl_tRNA_Synth"/>
</dbReference>
<gene>
    <name evidence="15" type="primary">leuS</name>
    <name evidence="15" type="ORF">JPM2_0160</name>
</gene>
<name>A0A809SI20_9BACT</name>
<dbReference type="SUPFAM" id="SSF52374">
    <property type="entry name" value="Nucleotidylyl transferase"/>
    <property type="match status" value="1"/>
</dbReference>
<evidence type="ECO:0000256" key="4">
    <source>
        <dbReference type="ARBA" id="ARBA00022598"/>
    </source>
</evidence>
<evidence type="ECO:0000259" key="12">
    <source>
        <dbReference type="Pfam" id="PF00133"/>
    </source>
</evidence>
<keyword evidence="5 11" id="KW-0547">Nucleotide-binding</keyword>
<comment type="similarity">
    <text evidence="1 11">Belongs to the class-I aminoacyl-tRNA synthetase family.</text>
</comment>
<evidence type="ECO:0000256" key="1">
    <source>
        <dbReference type="ARBA" id="ARBA00005594"/>
    </source>
</evidence>
<evidence type="ECO:0000256" key="3">
    <source>
        <dbReference type="ARBA" id="ARBA00022490"/>
    </source>
</evidence>
<evidence type="ECO:0000256" key="11">
    <source>
        <dbReference type="RuleBase" id="RU363035"/>
    </source>
</evidence>
<dbReference type="GO" id="GO:0006429">
    <property type="term" value="P:leucyl-tRNA aminoacylation"/>
    <property type="evidence" value="ECO:0007669"/>
    <property type="project" value="InterPro"/>
</dbReference>
<dbReference type="InterPro" id="IPR001412">
    <property type="entry name" value="aa-tRNA-synth_I_CS"/>
</dbReference>
<evidence type="ECO:0000256" key="2">
    <source>
        <dbReference type="ARBA" id="ARBA00013164"/>
    </source>
</evidence>
<dbReference type="SUPFAM" id="SSF47323">
    <property type="entry name" value="Anticodon-binding domain of a subclass of class I aminoacyl-tRNA synthetases"/>
    <property type="match status" value="1"/>
</dbReference>
<dbReference type="InterPro" id="IPR009080">
    <property type="entry name" value="tRNAsynth_Ia_anticodon-bd"/>
</dbReference>
<evidence type="ECO:0000313" key="16">
    <source>
        <dbReference type="Proteomes" id="UP000464317"/>
    </source>
</evidence>
<reference evidence="15 16" key="1">
    <citation type="submission" date="2020-01" db="EMBL/GenBank/DDBJ databases">
        <title>Complete genome sequence of Mycoplasma felis strain Myco-2.</title>
        <authorList>
            <person name="Kinoshita Y."/>
            <person name="Niwa H."/>
            <person name="Uchida-Fujii E."/>
            <person name="Nukada T."/>
        </authorList>
    </citation>
    <scope>NUCLEOTIDE SEQUENCE [LARGE SCALE GENOMIC DNA]</scope>
    <source>
        <strain evidence="15 16">Myco-2</strain>
    </source>
</reference>
<dbReference type="AlphaFoldDB" id="A0A809SI20"/>
<dbReference type="PROSITE" id="PS00178">
    <property type="entry name" value="AA_TRNA_LIGASE_I"/>
    <property type="match status" value="1"/>
</dbReference>
<dbReference type="CDD" id="cd00812">
    <property type="entry name" value="LeuRS_core"/>
    <property type="match status" value="1"/>
</dbReference>
<dbReference type="Gene3D" id="3.40.50.620">
    <property type="entry name" value="HUPs"/>
    <property type="match status" value="2"/>
</dbReference>
<evidence type="ECO:0000256" key="8">
    <source>
        <dbReference type="ARBA" id="ARBA00023146"/>
    </source>
</evidence>
<evidence type="ECO:0000256" key="7">
    <source>
        <dbReference type="ARBA" id="ARBA00022917"/>
    </source>
</evidence>
<dbReference type="Proteomes" id="UP000464317">
    <property type="component" value="Chromosome"/>
</dbReference>